<dbReference type="GO" id="GO:0031028">
    <property type="term" value="P:septation initiation signaling"/>
    <property type="evidence" value="ECO:0007669"/>
    <property type="project" value="TreeGrafter"/>
</dbReference>
<evidence type="ECO:0000256" key="1">
    <source>
        <dbReference type="ARBA" id="ARBA00022614"/>
    </source>
</evidence>
<evidence type="ECO:0000313" key="4">
    <source>
        <dbReference type="EMBL" id="OCF33354.1"/>
    </source>
</evidence>
<dbReference type="GO" id="GO:0035591">
    <property type="term" value="F:signaling adaptor activity"/>
    <property type="evidence" value="ECO:0007669"/>
    <property type="project" value="TreeGrafter"/>
</dbReference>
<feature type="region of interest" description="Disordered" evidence="3">
    <location>
        <begin position="907"/>
        <end position="965"/>
    </location>
</feature>
<feature type="compositionally biased region" description="Basic and acidic residues" evidence="3">
    <location>
        <begin position="674"/>
        <end position="683"/>
    </location>
</feature>
<dbReference type="InterPro" id="IPR001611">
    <property type="entry name" value="Leu-rich_rpt"/>
</dbReference>
<feature type="compositionally biased region" description="Polar residues" evidence="3">
    <location>
        <begin position="503"/>
        <end position="514"/>
    </location>
</feature>
<dbReference type="GO" id="GO:0061499">
    <property type="term" value="C:outer plaque of mitotic spindle pole body"/>
    <property type="evidence" value="ECO:0007669"/>
    <property type="project" value="TreeGrafter"/>
</dbReference>
<keyword evidence="5" id="KW-1185">Reference proteome</keyword>
<feature type="region of interest" description="Disordered" evidence="3">
    <location>
        <begin position="411"/>
        <end position="572"/>
    </location>
</feature>
<dbReference type="Gene3D" id="3.80.10.10">
    <property type="entry name" value="Ribonuclease Inhibitor"/>
    <property type="match status" value="2"/>
</dbReference>
<feature type="compositionally biased region" description="Basic and acidic residues" evidence="3">
    <location>
        <begin position="253"/>
        <end position="272"/>
    </location>
</feature>
<reference evidence="4 5" key="1">
    <citation type="submission" date="2013-07" db="EMBL/GenBank/DDBJ databases">
        <title>The Genome Sequence of Cryptococcus heveanensis BCC8398.</title>
        <authorList>
            <consortium name="The Broad Institute Genome Sequencing Platform"/>
            <person name="Cuomo C."/>
            <person name="Litvintseva A."/>
            <person name="Chen Y."/>
            <person name="Heitman J."/>
            <person name="Sun S."/>
            <person name="Springer D."/>
            <person name="Dromer F."/>
            <person name="Young S.K."/>
            <person name="Zeng Q."/>
            <person name="Gargeya S."/>
            <person name="Fitzgerald M."/>
            <person name="Abouelleil A."/>
            <person name="Alvarado L."/>
            <person name="Berlin A.M."/>
            <person name="Chapman S.B."/>
            <person name="Dewar J."/>
            <person name="Goldberg J."/>
            <person name="Griggs A."/>
            <person name="Gujja S."/>
            <person name="Hansen M."/>
            <person name="Howarth C."/>
            <person name="Imamovic A."/>
            <person name="Larimer J."/>
            <person name="McCowan C."/>
            <person name="Murphy C."/>
            <person name="Pearson M."/>
            <person name="Priest M."/>
            <person name="Roberts A."/>
            <person name="Saif S."/>
            <person name="Shea T."/>
            <person name="Sykes S."/>
            <person name="Wortman J."/>
            <person name="Nusbaum C."/>
            <person name="Birren B."/>
        </authorList>
    </citation>
    <scope>NUCLEOTIDE SEQUENCE [LARGE SCALE GENOMIC DNA]</scope>
    <source>
        <strain evidence="4 5">BCC8398</strain>
    </source>
</reference>
<dbReference type="EMBL" id="KV700126">
    <property type="protein sequence ID" value="OCF33354.1"/>
    <property type="molecule type" value="Genomic_DNA"/>
</dbReference>
<keyword evidence="2" id="KW-0677">Repeat</keyword>
<dbReference type="Pfam" id="PF13855">
    <property type="entry name" value="LRR_8"/>
    <property type="match status" value="1"/>
</dbReference>
<evidence type="ECO:0008006" key="6">
    <source>
        <dbReference type="Google" id="ProtNLM"/>
    </source>
</evidence>
<organism evidence="4 5">
    <name type="scientific">Kwoniella heveanensis BCC8398</name>
    <dbReference type="NCBI Taxonomy" id="1296120"/>
    <lineage>
        <taxon>Eukaryota</taxon>
        <taxon>Fungi</taxon>
        <taxon>Dikarya</taxon>
        <taxon>Basidiomycota</taxon>
        <taxon>Agaricomycotina</taxon>
        <taxon>Tremellomycetes</taxon>
        <taxon>Tremellales</taxon>
        <taxon>Cryptococcaceae</taxon>
        <taxon>Kwoniella</taxon>
    </lineage>
</organism>
<dbReference type="InterPro" id="IPR052574">
    <property type="entry name" value="CDIRP"/>
</dbReference>
<feature type="compositionally biased region" description="Polar residues" evidence="3">
    <location>
        <begin position="184"/>
        <end position="200"/>
    </location>
</feature>
<feature type="compositionally biased region" description="Polar residues" evidence="3">
    <location>
        <begin position="953"/>
        <end position="963"/>
    </location>
</feature>
<dbReference type="PANTHER" id="PTHR47566">
    <property type="match status" value="1"/>
</dbReference>
<dbReference type="SMART" id="SM00369">
    <property type="entry name" value="LRR_TYP"/>
    <property type="match status" value="3"/>
</dbReference>
<accession>A0A1B9GQH1</accession>
<feature type="region of interest" description="Disordered" evidence="3">
    <location>
        <begin position="986"/>
        <end position="1011"/>
    </location>
</feature>
<dbReference type="PROSITE" id="PS51450">
    <property type="entry name" value="LRR"/>
    <property type="match status" value="3"/>
</dbReference>
<gene>
    <name evidence="4" type="ORF">I316_05096</name>
</gene>
<dbReference type="InterPro" id="IPR003591">
    <property type="entry name" value="Leu-rich_rpt_typical-subtyp"/>
</dbReference>
<dbReference type="OrthoDB" id="7451790at2759"/>
<evidence type="ECO:0000313" key="5">
    <source>
        <dbReference type="Proteomes" id="UP000092666"/>
    </source>
</evidence>
<dbReference type="PANTHER" id="PTHR47566:SF1">
    <property type="entry name" value="PROTEIN NUD1"/>
    <property type="match status" value="1"/>
</dbReference>
<feature type="compositionally biased region" description="Polar residues" evidence="3">
    <location>
        <begin position="223"/>
        <end position="244"/>
    </location>
</feature>
<feature type="compositionally biased region" description="Pro residues" evidence="3">
    <location>
        <begin position="21"/>
        <end position="37"/>
    </location>
</feature>
<dbReference type="InterPro" id="IPR032675">
    <property type="entry name" value="LRR_dom_sf"/>
</dbReference>
<dbReference type="STRING" id="1296120.A0A1B9GQH1"/>
<dbReference type="SUPFAM" id="SSF52058">
    <property type="entry name" value="L domain-like"/>
    <property type="match status" value="1"/>
</dbReference>
<dbReference type="Proteomes" id="UP000092666">
    <property type="component" value="Unassembled WGS sequence"/>
</dbReference>
<feature type="region of interest" description="Disordered" evidence="3">
    <location>
        <begin position="14"/>
        <end position="394"/>
    </location>
</feature>
<name>A0A1B9GQH1_9TREE</name>
<feature type="region of interest" description="Disordered" evidence="3">
    <location>
        <begin position="1023"/>
        <end position="1058"/>
    </location>
</feature>
<feature type="compositionally biased region" description="Basic and acidic residues" evidence="3">
    <location>
        <begin position="543"/>
        <end position="552"/>
    </location>
</feature>
<feature type="compositionally biased region" description="Low complexity" evidence="3">
    <location>
        <begin position="58"/>
        <end position="73"/>
    </location>
</feature>
<feature type="region of interest" description="Disordered" evidence="3">
    <location>
        <begin position="597"/>
        <end position="752"/>
    </location>
</feature>
<keyword evidence="1" id="KW-0433">Leucine-rich repeat</keyword>
<feature type="compositionally biased region" description="Low complexity" evidence="3">
    <location>
        <begin position="716"/>
        <end position="730"/>
    </location>
</feature>
<sequence>MAFPAPGWATYELAEEWPESSPSPPPAQPVDLPPIPQPRYDAESVRAKRGSLRMLGTASARPLPPSRSASSASNGDGKMRIVSGHVDEGRGHISSFSHGIDTGLPSPPSSRSSSGSGPGPKEDIGGAGTCVVKEGVEDNRGQHLARNPMGPKGGKDIFGALPLERMFDPPSPPLRVQTHDQPQEIASTSPPEHMSSTPIATPTPAAINHARRTSHPYAPANPSRLSKSVTPSSNDSFTTISSAAGSLAPTPVLEHDGFDEPDSLIRDSTILHDEEEQDDESNAAKQEDGANTKSARLGEMTLRSGEVETDMSPFNRRGSGDYPFTFNAPRHPSTSSPDPGRSERSIFDPDLDAGGEGPSHSTLHFRHKPTPAPLQMQAPRGVSQQSSNPGLRLFRSTYDTYTREHLSALVDSIAIEPSPSPPTNLTTRGSRDWEPAAEGSISPSTSGSRSTPSGSSLSSDARSSKRLRLSPPSPPRRNAGLRDWGAQGRAMMDKIRGRDAGEETTTSVSRSQTADTDEHDRDLDGGPTVDYAALPPTPPQEVIETRQEPVDRRTHRSNPSTTSSGYLRAAEDIMARIKQRKVSESASGVENSPVAIGGRRVLSESDENQMWEEGAKRYSKTKGKGKTGPSPRRMLRRLSASEEIKRVVEGHSGSGSEEEQERPLSAHSHSGPRRALEERRPTSRAEGTSSSGAQPELQAQSQPAPFNADDLNRFMSSSTHATTTTTMSTSFVKHRGPRAAAGPGSGMRMIRPDDVQGVVPDRIGKMRFDRAGMRWVREELGPVDEAGESRAGGSEESVDVFAGMESLPDDGMRNGTLPRQQQPQHQFEGEISIFSSTTTSENESIVVQDAAPTHVNEEQSASETGSESDVDEPTEMPQPQAYTHATLDITSPHRPLIHHVASAPAVMTPTPSAHAPRPMRSALRNGPTPAAFKKRAGWSDEATPAGSGRGVTPASSGKRSVSFSDGKKAGKIVGLEVEITTTKWSTSTGEGNLFKEDTGENSRGFLPSARTNRIKDLLEDMEEMSLEDETPSKPSRQSQQHNDRPSSPPSPAHSSASESTVPIISFRGGRSFARAHTPRNPGDATFLTDCSFGVTHDKLVELITDVQPFEPHWEQLKSIDLKGKGADSVARLKEFLPLLDEANLDDNAISYLSGIPSSVRTLHVAGNKLTSLTSVNHLRNLQYLDISRNQLDSVAQLGCLKHLRELKMDNNTVTDLSGIMNMDCLIKLSCANNDIETLDLSQAKWSKMETLNLANNRIKSVRDLHKLASIASINFDGNQLEHLAPSRPMISVRVLRFSENDLRHFDLSLFPKVRTLYADGNRLSQLSRSSTCSSSSGRLENLSLRNQRISSASTFKLSYRDLENVKRLYLSGNSLSKDFFPSKPLYALVYLEAAACRLASWPAGLGFANNMPNLKVLNVNYNHLPNLDGVKGLKGLRKLTLVGGRLGSDAELEGGHGHGRGVLEGLKGLECLEEVDFRMNPSTLSYYFPLLLPSSTSAASALDPSSAATITTGSSNGAPSAVWASYDSRFRKNLPDEWYSKRMVYRGLVMRTCPLLKKLDGVVIEDGERRKAGLLLDAALRRR</sequence>
<evidence type="ECO:0000256" key="3">
    <source>
        <dbReference type="SAM" id="MobiDB-lite"/>
    </source>
</evidence>
<feature type="compositionally biased region" description="Basic and acidic residues" evidence="3">
    <location>
        <begin position="491"/>
        <end position="501"/>
    </location>
</feature>
<feature type="region of interest" description="Disordered" evidence="3">
    <location>
        <begin position="849"/>
        <end position="877"/>
    </location>
</feature>
<evidence type="ECO:0000256" key="2">
    <source>
        <dbReference type="ARBA" id="ARBA00022737"/>
    </source>
</evidence>
<dbReference type="GO" id="GO:1902412">
    <property type="term" value="P:regulation of mitotic cytokinesis"/>
    <property type="evidence" value="ECO:0007669"/>
    <property type="project" value="TreeGrafter"/>
</dbReference>
<feature type="compositionally biased region" description="Polar residues" evidence="3">
    <location>
        <begin position="685"/>
        <end position="704"/>
    </location>
</feature>
<protein>
    <recommendedName>
        <fullName evidence="6">Leucine repeat containing protein</fullName>
    </recommendedName>
</protein>
<reference evidence="5" key="2">
    <citation type="submission" date="2013-12" db="EMBL/GenBank/DDBJ databases">
        <title>Evolution of pathogenesis and genome organization in the Tremellales.</title>
        <authorList>
            <person name="Cuomo C."/>
            <person name="Litvintseva A."/>
            <person name="Heitman J."/>
            <person name="Chen Y."/>
            <person name="Sun S."/>
            <person name="Springer D."/>
            <person name="Dromer F."/>
            <person name="Young S."/>
            <person name="Zeng Q."/>
            <person name="Chapman S."/>
            <person name="Gujja S."/>
            <person name="Saif S."/>
            <person name="Birren B."/>
        </authorList>
    </citation>
    <scope>NUCLEOTIDE SEQUENCE [LARGE SCALE GENOMIC DNA]</scope>
    <source>
        <strain evidence="5">BCC8398</strain>
    </source>
</reference>
<feature type="compositionally biased region" description="Basic and acidic residues" evidence="3">
    <location>
        <begin position="639"/>
        <end position="649"/>
    </location>
</feature>
<proteinExistence type="predicted"/>
<feature type="compositionally biased region" description="Low complexity" evidence="3">
    <location>
        <begin position="440"/>
        <end position="461"/>
    </location>
</feature>